<evidence type="ECO:0000313" key="4">
    <source>
        <dbReference type="EMBL" id="MFD1986540.1"/>
    </source>
</evidence>
<protein>
    <recommendedName>
        <fullName evidence="6">DUF3426 domain-containing protein</fullName>
    </recommendedName>
</protein>
<feature type="compositionally biased region" description="Low complexity" evidence="1">
    <location>
        <begin position="30"/>
        <end position="39"/>
    </location>
</feature>
<sequence length="353" mass="38931">MPTIRTRRLRWLLLPAVVCLFFGGSVAWSQDTQPDQQSRPPQPSATENQQDAKEDAKAPLAAPAPSQGVGDEKASHDEEGGGKKDWSESFIEHAPDWSVAFFTFVLCVFTGLLWRSTNKLWLAGERQMKLIEANAKLQSADMQASIKASEAAAKAAQDTASVTREIGETQTRAYLTVTGGTAIYNGGMDPEVLIRIKNTGTSPAMDVRAMYQKSKGIVFTAKPTGGRGGVNVSEVPLAKMIGAGSEVEYSLGVFADKQNSKAQDGLGFALEGILEYQTVFDVKTGRIDMDTPFLFWFTPERAMIESAIVDRKELRYPMQLYPAFMSGWILDYRRIIGGAREKERREKQESKQT</sequence>
<proteinExistence type="predicted"/>
<gene>
    <name evidence="4" type="ORF">ACFSOZ_29300</name>
</gene>
<feature type="compositionally biased region" description="Basic and acidic residues" evidence="1">
    <location>
        <begin position="70"/>
        <end position="86"/>
    </location>
</feature>
<feature type="chain" id="PRO_5047069722" description="DUF3426 domain-containing protein" evidence="3">
    <location>
        <begin position="28"/>
        <end position="353"/>
    </location>
</feature>
<keyword evidence="2" id="KW-0472">Membrane</keyword>
<accession>A0ABW4UHV1</accession>
<evidence type="ECO:0000256" key="3">
    <source>
        <dbReference type="SAM" id="SignalP"/>
    </source>
</evidence>
<feature type="transmembrane region" description="Helical" evidence="2">
    <location>
        <begin position="97"/>
        <end position="114"/>
    </location>
</feature>
<keyword evidence="3" id="KW-0732">Signal</keyword>
<dbReference type="Proteomes" id="UP001597405">
    <property type="component" value="Unassembled WGS sequence"/>
</dbReference>
<keyword evidence="2" id="KW-0812">Transmembrane</keyword>
<organism evidence="4 5">
    <name type="scientific">Mesorhizobium newzealandense</name>
    <dbReference type="NCBI Taxonomy" id="1300302"/>
    <lineage>
        <taxon>Bacteria</taxon>
        <taxon>Pseudomonadati</taxon>
        <taxon>Pseudomonadota</taxon>
        <taxon>Alphaproteobacteria</taxon>
        <taxon>Hyphomicrobiales</taxon>
        <taxon>Phyllobacteriaceae</taxon>
        <taxon>Mesorhizobium</taxon>
    </lineage>
</organism>
<keyword evidence="2" id="KW-1133">Transmembrane helix</keyword>
<reference evidence="5" key="1">
    <citation type="journal article" date="2019" name="Int. J. Syst. Evol. Microbiol.">
        <title>The Global Catalogue of Microorganisms (GCM) 10K type strain sequencing project: providing services to taxonomists for standard genome sequencing and annotation.</title>
        <authorList>
            <consortium name="The Broad Institute Genomics Platform"/>
            <consortium name="The Broad Institute Genome Sequencing Center for Infectious Disease"/>
            <person name="Wu L."/>
            <person name="Ma J."/>
        </authorList>
    </citation>
    <scope>NUCLEOTIDE SEQUENCE [LARGE SCALE GENOMIC DNA]</scope>
    <source>
        <strain evidence="5">CGMCC 1.16225</strain>
    </source>
</reference>
<name>A0ABW4UHV1_9HYPH</name>
<dbReference type="RefSeq" id="WP_379103806.1">
    <property type="nucleotide sequence ID" value="NZ_JBHUGZ010000019.1"/>
</dbReference>
<evidence type="ECO:0000256" key="1">
    <source>
        <dbReference type="SAM" id="MobiDB-lite"/>
    </source>
</evidence>
<evidence type="ECO:0000256" key="2">
    <source>
        <dbReference type="SAM" id="Phobius"/>
    </source>
</evidence>
<dbReference type="EMBL" id="JBHUGZ010000019">
    <property type="protein sequence ID" value="MFD1986540.1"/>
    <property type="molecule type" value="Genomic_DNA"/>
</dbReference>
<comment type="caution">
    <text evidence="4">The sequence shown here is derived from an EMBL/GenBank/DDBJ whole genome shotgun (WGS) entry which is preliminary data.</text>
</comment>
<feature type="region of interest" description="Disordered" evidence="1">
    <location>
        <begin position="30"/>
        <end position="86"/>
    </location>
</feature>
<evidence type="ECO:0008006" key="6">
    <source>
        <dbReference type="Google" id="ProtNLM"/>
    </source>
</evidence>
<keyword evidence="5" id="KW-1185">Reference proteome</keyword>
<evidence type="ECO:0000313" key="5">
    <source>
        <dbReference type="Proteomes" id="UP001597405"/>
    </source>
</evidence>
<feature type="signal peptide" evidence="3">
    <location>
        <begin position="1"/>
        <end position="27"/>
    </location>
</feature>